<evidence type="ECO:0000313" key="3">
    <source>
        <dbReference type="EMBL" id="EKM49209.1"/>
    </source>
</evidence>
<organism evidence="3 4">
    <name type="scientific">Phanerochaete carnosa (strain HHB-10118-sp)</name>
    <name type="common">White-rot fungus</name>
    <name type="synonym">Peniophora carnosa</name>
    <dbReference type="NCBI Taxonomy" id="650164"/>
    <lineage>
        <taxon>Eukaryota</taxon>
        <taxon>Fungi</taxon>
        <taxon>Dikarya</taxon>
        <taxon>Basidiomycota</taxon>
        <taxon>Agaricomycotina</taxon>
        <taxon>Agaricomycetes</taxon>
        <taxon>Polyporales</taxon>
        <taxon>Phanerochaetaceae</taxon>
        <taxon>Phanerochaete</taxon>
    </lineage>
</organism>
<evidence type="ECO:0000313" key="4">
    <source>
        <dbReference type="Proteomes" id="UP000008370"/>
    </source>
</evidence>
<gene>
    <name evidence="3" type="ORF">PHACADRAFT_214467</name>
</gene>
<proteinExistence type="predicted"/>
<feature type="region of interest" description="Disordered" evidence="2">
    <location>
        <begin position="1"/>
        <end position="42"/>
    </location>
</feature>
<dbReference type="Proteomes" id="UP000008370">
    <property type="component" value="Unassembled WGS sequence"/>
</dbReference>
<reference evidence="3 4" key="1">
    <citation type="journal article" date="2012" name="BMC Genomics">
        <title>Comparative genomics of the white-rot fungi, Phanerochaete carnosa and P. chrysosporium, to elucidate the genetic basis of the distinct wood types they colonize.</title>
        <authorList>
            <person name="Suzuki H."/>
            <person name="MacDonald J."/>
            <person name="Syed K."/>
            <person name="Salamov A."/>
            <person name="Hori C."/>
            <person name="Aerts A."/>
            <person name="Henrissat B."/>
            <person name="Wiebenga A."/>
            <person name="vanKuyk P.A."/>
            <person name="Barry K."/>
            <person name="Lindquist E."/>
            <person name="LaButti K."/>
            <person name="Lapidus A."/>
            <person name="Lucas S."/>
            <person name="Coutinho P."/>
            <person name="Gong Y."/>
            <person name="Samejima M."/>
            <person name="Mahadevan R."/>
            <person name="Abou-Zaid M."/>
            <person name="de Vries R.P."/>
            <person name="Igarashi K."/>
            <person name="Yadav J.S."/>
            <person name="Grigoriev I.V."/>
            <person name="Master E.R."/>
        </authorList>
    </citation>
    <scope>NUCLEOTIDE SEQUENCE [LARGE SCALE GENOMIC DNA]</scope>
    <source>
        <strain evidence="3 4">HHB-10118-sp</strain>
    </source>
</reference>
<feature type="coiled-coil region" evidence="1">
    <location>
        <begin position="194"/>
        <end position="245"/>
    </location>
</feature>
<keyword evidence="4" id="KW-1185">Reference proteome</keyword>
<feature type="compositionally biased region" description="Acidic residues" evidence="2">
    <location>
        <begin position="25"/>
        <end position="41"/>
    </location>
</feature>
<evidence type="ECO:0000256" key="2">
    <source>
        <dbReference type="SAM" id="MobiDB-lite"/>
    </source>
</evidence>
<sequence length="658" mass="72706">MSDLSFEVDDRPLSALPLPSRARDSDDEGLYGDDDDDDDDPTLLRLHERLSTTSTVSLDMAERAEALQRVNDELRRKLSDTEDNLQRRLAEREAEIEDMHLRLDELRSELGGARRQEKELKAKERSSFTQIQGLEQSIAQLSRSLENSRLAYQNLNLQYAEQCEESQRYREIVVGRDNDIQQFKESHALQTLELKKWEDEQAHWLEQMRGLQEELAAAQKTAAALDEQKQDNMMLKEVIDRLRFELEEMRTTAHSGLSTGGTASGKGTISKSLGAELLKKLESGMWGDEEKPEGTVEQEQEESEDEDTEGEDVVQQTIITRTKRKVGSRAKKIETVQLEEVKEYSDASVQHELATKTFCVQTDPEPRPTVATSEIQTDEASCSAMSVQTEPEPVPVQVAKVEMEIQTDAPEPESEPSASGLSHTEEEEEALASSSSTLLPPTPKAQTLEQVVPSDLPPSYNQVAGEDQDALAIRVANETLKKWHKGLRLPIEPVPGGISEDAVEDWKALKEELGIECGAIDRLVESSEHTGLPRAAKEQRRNRFYNIYNTYVYGDKASGAGGDAARAPASGPSLFSGHTLFCIGVSAAVAFVVGSTMAAPQYAAIPGAATYYDRMAWSSFNAIQAGGEGFPAEASTIPFLSFLGRLSGATRTLQGRPT</sequence>
<name>K5VRJ6_PHACS</name>
<feature type="region of interest" description="Disordered" evidence="2">
    <location>
        <begin position="282"/>
        <end position="313"/>
    </location>
</feature>
<keyword evidence="1" id="KW-0175">Coiled coil</keyword>
<dbReference type="OrthoDB" id="432685at2759"/>
<accession>K5VRJ6</accession>
<feature type="compositionally biased region" description="Basic and acidic residues" evidence="2">
    <location>
        <begin position="282"/>
        <end position="294"/>
    </location>
</feature>
<feature type="coiled-coil region" evidence="1">
    <location>
        <begin position="57"/>
        <end position="158"/>
    </location>
</feature>
<dbReference type="InParanoid" id="K5VRJ6"/>
<dbReference type="KEGG" id="pco:PHACADRAFT_214467"/>
<feature type="region of interest" description="Disordered" evidence="2">
    <location>
        <begin position="406"/>
        <end position="442"/>
    </location>
</feature>
<dbReference type="AlphaFoldDB" id="K5VRJ6"/>
<dbReference type="GeneID" id="18913521"/>
<dbReference type="RefSeq" id="XP_007402239.1">
    <property type="nucleotide sequence ID" value="XM_007402177.1"/>
</dbReference>
<evidence type="ECO:0000256" key="1">
    <source>
        <dbReference type="SAM" id="Coils"/>
    </source>
</evidence>
<feature type="compositionally biased region" description="Acidic residues" evidence="2">
    <location>
        <begin position="296"/>
        <end position="312"/>
    </location>
</feature>
<protein>
    <submittedName>
        <fullName evidence="3">Uncharacterized protein</fullName>
    </submittedName>
</protein>
<dbReference type="HOGENOM" id="CLU_007283_0_0_1"/>
<dbReference type="EMBL" id="JH930508">
    <property type="protein sequence ID" value="EKM49209.1"/>
    <property type="molecule type" value="Genomic_DNA"/>
</dbReference>